<feature type="compositionally biased region" description="Basic residues" evidence="1">
    <location>
        <begin position="1"/>
        <end position="13"/>
    </location>
</feature>
<dbReference type="AlphaFoldDB" id="A0A151JX89"/>
<feature type="compositionally biased region" description="Basic and acidic residues" evidence="1">
    <location>
        <begin position="14"/>
        <end position="23"/>
    </location>
</feature>
<dbReference type="EMBL" id="KQ981607">
    <property type="protein sequence ID" value="KYN39380.1"/>
    <property type="molecule type" value="Genomic_DNA"/>
</dbReference>
<proteinExistence type="predicted"/>
<dbReference type="Proteomes" id="UP000078541">
    <property type="component" value="Unassembled WGS sequence"/>
</dbReference>
<gene>
    <name evidence="2" type="ORF">ALC56_06198</name>
</gene>
<feature type="region of interest" description="Disordered" evidence="1">
    <location>
        <begin position="1"/>
        <end position="23"/>
    </location>
</feature>
<accession>A0A151JX89</accession>
<evidence type="ECO:0000313" key="2">
    <source>
        <dbReference type="EMBL" id="KYN39380.1"/>
    </source>
</evidence>
<protein>
    <submittedName>
        <fullName evidence="2">Uncharacterized protein</fullName>
    </submittedName>
</protein>
<name>A0A151JX89_9HYME</name>
<evidence type="ECO:0000313" key="3">
    <source>
        <dbReference type="Proteomes" id="UP000078541"/>
    </source>
</evidence>
<evidence type="ECO:0000256" key="1">
    <source>
        <dbReference type="SAM" id="MobiDB-lite"/>
    </source>
</evidence>
<organism evidence="2 3">
    <name type="scientific">Trachymyrmex septentrionalis</name>
    <dbReference type="NCBI Taxonomy" id="34720"/>
    <lineage>
        <taxon>Eukaryota</taxon>
        <taxon>Metazoa</taxon>
        <taxon>Ecdysozoa</taxon>
        <taxon>Arthropoda</taxon>
        <taxon>Hexapoda</taxon>
        <taxon>Insecta</taxon>
        <taxon>Pterygota</taxon>
        <taxon>Neoptera</taxon>
        <taxon>Endopterygota</taxon>
        <taxon>Hymenoptera</taxon>
        <taxon>Apocrita</taxon>
        <taxon>Aculeata</taxon>
        <taxon>Formicoidea</taxon>
        <taxon>Formicidae</taxon>
        <taxon>Myrmicinae</taxon>
        <taxon>Trachymyrmex</taxon>
    </lineage>
</organism>
<feature type="non-terminal residue" evidence="2">
    <location>
        <position position="1"/>
    </location>
</feature>
<reference evidence="2 3" key="1">
    <citation type="submission" date="2016-03" db="EMBL/GenBank/DDBJ databases">
        <title>Trachymyrmex septentrionalis WGS genome.</title>
        <authorList>
            <person name="Nygaard S."/>
            <person name="Hu H."/>
            <person name="Boomsma J."/>
            <person name="Zhang G."/>
        </authorList>
    </citation>
    <scope>NUCLEOTIDE SEQUENCE [LARGE SCALE GENOMIC DNA]</scope>
    <source>
        <strain evidence="2">Tsep2-gDNA-1</strain>
        <tissue evidence="2">Whole body</tissue>
    </source>
</reference>
<keyword evidence="3" id="KW-1185">Reference proteome</keyword>
<sequence>DEKNRQRINKANRRTSESSRDARTSRLLERLMENKFYEEEVGLLYGPGITE</sequence>